<comment type="function">
    <text evidence="6 8">Catalyzes the conversion of glucosamine-6-phosphate to glucosamine-1-phosphate.</text>
</comment>
<dbReference type="PROSITE" id="PS00710">
    <property type="entry name" value="PGM_PMM"/>
    <property type="match status" value="1"/>
</dbReference>
<reference evidence="13 14" key="1">
    <citation type="submission" date="2019-06" db="EMBL/GenBank/DDBJ databases">
        <authorList>
            <person name="Jiang L."/>
        </authorList>
    </citation>
    <scope>NUCLEOTIDE SEQUENCE [LARGE SCALE GENOMIC DNA]</scope>
    <source>
        <strain evidence="13 14">YIM 48858</strain>
    </source>
</reference>
<dbReference type="InterPro" id="IPR016066">
    <property type="entry name" value="A-D-PHexomutase_CS"/>
</dbReference>
<accession>A0A5C4NKT0</accession>
<dbReference type="GO" id="GO:0000287">
    <property type="term" value="F:magnesium ion binding"/>
    <property type="evidence" value="ECO:0007669"/>
    <property type="project" value="UniProtKB-UniRule"/>
</dbReference>
<dbReference type="Pfam" id="PF00408">
    <property type="entry name" value="PGM_PMM_IV"/>
    <property type="match status" value="1"/>
</dbReference>
<dbReference type="NCBIfam" id="NF008139">
    <property type="entry name" value="PRK10887.1"/>
    <property type="match status" value="1"/>
</dbReference>
<evidence type="ECO:0000256" key="3">
    <source>
        <dbReference type="ARBA" id="ARBA00022723"/>
    </source>
</evidence>
<feature type="domain" description="Alpha-D-phosphohexomutase C-terminal" evidence="9">
    <location>
        <begin position="375"/>
        <end position="441"/>
    </location>
</feature>
<protein>
    <recommendedName>
        <fullName evidence="6 8">Phosphoglucosamine mutase</fullName>
        <ecNumber evidence="6 8">5.4.2.10</ecNumber>
    </recommendedName>
</protein>
<dbReference type="InterPro" id="IPR005845">
    <property type="entry name" value="A-D-PHexomutase_a/b/a-II"/>
</dbReference>
<dbReference type="PANTHER" id="PTHR42946:SF1">
    <property type="entry name" value="PHOSPHOGLUCOMUTASE (ALPHA-D-GLUCOSE-1,6-BISPHOSPHATE-DEPENDENT)"/>
    <property type="match status" value="1"/>
</dbReference>
<comment type="similarity">
    <text evidence="1 6 7">Belongs to the phosphohexose mutase family.</text>
</comment>
<dbReference type="GO" id="GO:0006048">
    <property type="term" value="P:UDP-N-acetylglucosamine biosynthetic process"/>
    <property type="evidence" value="ECO:0007669"/>
    <property type="project" value="TreeGrafter"/>
</dbReference>
<comment type="PTM">
    <text evidence="6">Activated by phosphorylation.</text>
</comment>
<evidence type="ECO:0000313" key="13">
    <source>
        <dbReference type="EMBL" id="TNC74600.1"/>
    </source>
</evidence>
<evidence type="ECO:0000259" key="11">
    <source>
        <dbReference type="Pfam" id="PF02879"/>
    </source>
</evidence>
<feature type="domain" description="Alpha-D-phosphohexomutase alpha/beta/alpha" evidence="12">
    <location>
        <begin position="259"/>
        <end position="367"/>
    </location>
</feature>
<dbReference type="EMBL" id="VDFV01000001">
    <property type="protein sequence ID" value="TNC74600.1"/>
    <property type="molecule type" value="Genomic_DNA"/>
</dbReference>
<feature type="binding site" evidence="6">
    <location>
        <position position="242"/>
    </location>
    <ligand>
        <name>Mg(2+)</name>
        <dbReference type="ChEBI" id="CHEBI:18420"/>
    </ligand>
</feature>
<feature type="domain" description="Alpha-D-phosphohexomutase alpha/beta/alpha" evidence="10">
    <location>
        <begin position="3"/>
        <end position="137"/>
    </location>
</feature>
<dbReference type="FunFam" id="3.40.120.10:FF:000001">
    <property type="entry name" value="Phosphoglucosamine mutase"/>
    <property type="match status" value="1"/>
</dbReference>
<feature type="domain" description="Alpha-D-phosphohexomutase alpha/beta/alpha" evidence="11">
    <location>
        <begin position="159"/>
        <end position="255"/>
    </location>
</feature>
<dbReference type="PANTHER" id="PTHR42946">
    <property type="entry name" value="PHOSPHOHEXOSE MUTASE"/>
    <property type="match status" value="1"/>
</dbReference>
<evidence type="ECO:0000256" key="7">
    <source>
        <dbReference type="RuleBase" id="RU004326"/>
    </source>
</evidence>
<dbReference type="GO" id="GO:0008966">
    <property type="term" value="F:phosphoglucosamine mutase activity"/>
    <property type="evidence" value="ECO:0007669"/>
    <property type="project" value="UniProtKB-UniRule"/>
</dbReference>
<proteinExistence type="inferred from homology"/>
<dbReference type="OrthoDB" id="9803322at2"/>
<dbReference type="SUPFAM" id="SSF55957">
    <property type="entry name" value="Phosphoglucomutase, C-terminal domain"/>
    <property type="match status" value="1"/>
</dbReference>
<sequence length="453" mass="48078">MTRQLFGTDGVRGTANTWPMTAEMALRIGAAAGRYFRNDGSNGHRVVIGKDTRLSGYMFENALTAGLTSTGMNVLLLGPVPTPAVGLLTTSMRADVGIMISASHNPHQDNGIKFFGPDGFKLSDEAETEIEALVEQGVEPAKAGNIGRAKRIDDGRFRYMERLKGTFPHGRRLDGLKVVIDCANGAAYKVAPEVLWELGAKVVPMGTNPNGTNINAGCGSTHPQAAAEMVVTHGADLGICLDGDADRVILIDENGDVADGDQLMALMAARWAEQGRLRDGTLVATVMSNLGLERFLGGRGLRLERTAVGDRYVVEAMRQGGWNLGGEQSGHIVLTDFATTGDGLLAALQVLAAMTESGQPASRLLRQFDTVPQLLKNVRYAAGQRPLEAPSVERAIAGAQARLNGHGRLLIRKSGTEPLIRVMAECEDESLLAEVVGDIVAAVEGAAMIRAAE</sequence>
<gene>
    <name evidence="6" type="primary">glmM</name>
    <name evidence="13" type="ORF">FHG71_00195</name>
</gene>
<feature type="active site" description="Phosphoserine intermediate" evidence="6">
    <location>
        <position position="103"/>
    </location>
</feature>
<dbReference type="HAMAP" id="MF_01554_B">
    <property type="entry name" value="GlmM_B"/>
    <property type="match status" value="1"/>
</dbReference>
<dbReference type="EC" id="5.4.2.10" evidence="6 8"/>
<evidence type="ECO:0000256" key="5">
    <source>
        <dbReference type="ARBA" id="ARBA00023235"/>
    </source>
</evidence>
<keyword evidence="2 6" id="KW-0597">Phosphoprotein</keyword>
<dbReference type="Pfam" id="PF02878">
    <property type="entry name" value="PGM_PMM_I"/>
    <property type="match status" value="1"/>
</dbReference>
<dbReference type="InterPro" id="IPR016055">
    <property type="entry name" value="A-D-PHexomutase_a/b/a-I/II/III"/>
</dbReference>
<dbReference type="InterPro" id="IPR005844">
    <property type="entry name" value="A-D-PHexomutase_a/b/a-I"/>
</dbReference>
<dbReference type="CDD" id="cd05802">
    <property type="entry name" value="GlmM"/>
    <property type="match status" value="1"/>
</dbReference>
<feature type="modified residue" description="Phosphoserine" evidence="6">
    <location>
        <position position="103"/>
    </location>
</feature>
<keyword evidence="5 6" id="KW-0413">Isomerase</keyword>
<dbReference type="FunFam" id="3.30.310.50:FF:000001">
    <property type="entry name" value="Phosphoglucosamine mutase"/>
    <property type="match status" value="1"/>
</dbReference>
<dbReference type="InterPro" id="IPR006352">
    <property type="entry name" value="GlmM_bact"/>
</dbReference>
<feature type="binding site" evidence="6">
    <location>
        <position position="246"/>
    </location>
    <ligand>
        <name>Mg(2+)</name>
        <dbReference type="ChEBI" id="CHEBI:18420"/>
    </ligand>
</feature>
<dbReference type="Pfam" id="PF02880">
    <property type="entry name" value="PGM_PMM_III"/>
    <property type="match status" value="1"/>
</dbReference>
<feature type="binding site" description="via phosphate group" evidence="6">
    <location>
        <position position="103"/>
    </location>
    <ligand>
        <name>Mg(2+)</name>
        <dbReference type="ChEBI" id="CHEBI:18420"/>
    </ligand>
</feature>
<dbReference type="InterPro" id="IPR005841">
    <property type="entry name" value="Alpha-D-phosphohexomutase_SF"/>
</dbReference>
<dbReference type="NCBIfam" id="TIGR01455">
    <property type="entry name" value="glmM"/>
    <property type="match status" value="1"/>
</dbReference>
<dbReference type="RefSeq" id="WP_139079595.1">
    <property type="nucleotide sequence ID" value="NZ_VDFV01000001.1"/>
</dbReference>
<dbReference type="InterPro" id="IPR050060">
    <property type="entry name" value="Phosphoglucosamine_mutase"/>
</dbReference>
<feature type="binding site" evidence="6">
    <location>
        <position position="244"/>
    </location>
    <ligand>
        <name>Mg(2+)</name>
        <dbReference type="ChEBI" id="CHEBI:18420"/>
    </ligand>
</feature>
<evidence type="ECO:0000256" key="2">
    <source>
        <dbReference type="ARBA" id="ARBA00022553"/>
    </source>
</evidence>
<dbReference type="InterPro" id="IPR005846">
    <property type="entry name" value="A-D-PHexomutase_a/b/a-III"/>
</dbReference>
<dbReference type="AlphaFoldDB" id="A0A5C4NKT0"/>
<dbReference type="GO" id="GO:0005975">
    <property type="term" value="P:carbohydrate metabolic process"/>
    <property type="evidence" value="ECO:0007669"/>
    <property type="project" value="InterPro"/>
</dbReference>
<dbReference type="GO" id="GO:0005829">
    <property type="term" value="C:cytosol"/>
    <property type="evidence" value="ECO:0007669"/>
    <property type="project" value="TreeGrafter"/>
</dbReference>
<comment type="cofactor">
    <cofactor evidence="6">
        <name>Mg(2+)</name>
        <dbReference type="ChEBI" id="CHEBI:18420"/>
    </cofactor>
    <text evidence="6">Binds 1 Mg(2+) ion per subunit.</text>
</comment>
<dbReference type="InterPro" id="IPR036900">
    <property type="entry name" value="A-D-PHexomutase_C_sf"/>
</dbReference>
<dbReference type="Pfam" id="PF02879">
    <property type="entry name" value="PGM_PMM_II"/>
    <property type="match status" value="1"/>
</dbReference>
<evidence type="ECO:0000259" key="10">
    <source>
        <dbReference type="Pfam" id="PF02878"/>
    </source>
</evidence>
<keyword evidence="14" id="KW-1185">Reference proteome</keyword>
<name>A0A5C4NKT0_9RHOB</name>
<organism evidence="13 14">
    <name type="scientific">Rubellimicrobium roseum</name>
    <dbReference type="NCBI Taxonomy" id="687525"/>
    <lineage>
        <taxon>Bacteria</taxon>
        <taxon>Pseudomonadati</taxon>
        <taxon>Pseudomonadota</taxon>
        <taxon>Alphaproteobacteria</taxon>
        <taxon>Rhodobacterales</taxon>
        <taxon>Roseobacteraceae</taxon>
        <taxon>Rubellimicrobium</taxon>
    </lineage>
</organism>
<evidence type="ECO:0000256" key="8">
    <source>
        <dbReference type="RuleBase" id="RU004327"/>
    </source>
</evidence>
<evidence type="ECO:0000256" key="1">
    <source>
        <dbReference type="ARBA" id="ARBA00010231"/>
    </source>
</evidence>
<evidence type="ECO:0000256" key="4">
    <source>
        <dbReference type="ARBA" id="ARBA00022842"/>
    </source>
</evidence>
<evidence type="ECO:0000259" key="12">
    <source>
        <dbReference type="Pfam" id="PF02880"/>
    </source>
</evidence>
<dbReference type="InterPro" id="IPR005843">
    <property type="entry name" value="A-D-PHexomutase_C"/>
</dbReference>
<dbReference type="GO" id="GO:0009252">
    <property type="term" value="P:peptidoglycan biosynthetic process"/>
    <property type="evidence" value="ECO:0007669"/>
    <property type="project" value="TreeGrafter"/>
</dbReference>
<dbReference type="GO" id="GO:0004615">
    <property type="term" value="F:phosphomannomutase activity"/>
    <property type="evidence" value="ECO:0007669"/>
    <property type="project" value="TreeGrafter"/>
</dbReference>
<comment type="catalytic activity">
    <reaction evidence="6 8">
        <text>alpha-D-glucosamine 1-phosphate = D-glucosamine 6-phosphate</text>
        <dbReference type="Rhea" id="RHEA:23424"/>
        <dbReference type="ChEBI" id="CHEBI:58516"/>
        <dbReference type="ChEBI" id="CHEBI:58725"/>
        <dbReference type="EC" id="5.4.2.10"/>
    </reaction>
</comment>
<dbReference type="Gene3D" id="3.30.310.50">
    <property type="entry name" value="Alpha-D-phosphohexomutase, C-terminal domain"/>
    <property type="match status" value="1"/>
</dbReference>
<evidence type="ECO:0000259" key="9">
    <source>
        <dbReference type="Pfam" id="PF00408"/>
    </source>
</evidence>
<dbReference type="SUPFAM" id="SSF53738">
    <property type="entry name" value="Phosphoglucomutase, first 3 domains"/>
    <property type="match status" value="3"/>
</dbReference>
<dbReference type="PRINTS" id="PR00509">
    <property type="entry name" value="PGMPMM"/>
</dbReference>
<keyword evidence="3 6" id="KW-0479">Metal-binding</keyword>
<comment type="caution">
    <text evidence="13">The sequence shown here is derived from an EMBL/GenBank/DDBJ whole genome shotgun (WGS) entry which is preliminary data.</text>
</comment>
<dbReference type="FunFam" id="3.40.120.10:FF:000003">
    <property type="entry name" value="Phosphoglucosamine mutase"/>
    <property type="match status" value="1"/>
</dbReference>
<keyword evidence="4 6" id="KW-0460">Magnesium</keyword>
<dbReference type="Gene3D" id="3.40.120.10">
    <property type="entry name" value="Alpha-D-Glucose-1,6-Bisphosphate, subunit A, domain 3"/>
    <property type="match status" value="3"/>
</dbReference>
<evidence type="ECO:0000256" key="6">
    <source>
        <dbReference type="HAMAP-Rule" id="MF_01554"/>
    </source>
</evidence>
<evidence type="ECO:0000313" key="14">
    <source>
        <dbReference type="Proteomes" id="UP000305709"/>
    </source>
</evidence>
<dbReference type="Proteomes" id="UP000305709">
    <property type="component" value="Unassembled WGS sequence"/>
</dbReference>